<accession>H2CER7</accession>
<evidence type="ECO:0000313" key="2">
    <source>
        <dbReference type="Proteomes" id="UP000005737"/>
    </source>
</evidence>
<organism evidence="1 2">
    <name type="scientific">Leptonema illini DSM 21528</name>
    <dbReference type="NCBI Taxonomy" id="929563"/>
    <lineage>
        <taxon>Bacteria</taxon>
        <taxon>Pseudomonadati</taxon>
        <taxon>Spirochaetota</taxon>
        <taxon>Spirochaetia</taxon>
        <taxon>Leptospirales</taxon>
        <taxon>Leptospiraceae</taxon>
        <taxon>Leptonema</taxon>
    </lineage>
</organism>
<dbReference type="Proteomes" id="UP000005737">
    <property type="component" value="Unassembled WGS sequence"/>
</dbReference>
<evidence type="ECO:0000313" key="1">
    <source>
        <dbReference type="EMBL" id="EHQ06679.1"/>
    </source>
</evidence>
<reference evidence="1 2" key="1">
    <citation type="submission" date="2011-10" db="EMBL/GenBank/DDBJ databases">
        <title>The Improved High-Quality Draft genome of Leptonema illini DSM 21528.</title>
        <authorList>
            <consortium name="US DOE Joint Genome Institute (JGI-PGF)"/>
            <person name="Lucas S."/>
            <person name="Copeland A."/>
            <person name="Lapidus A."/>
            <person name="Glavina del Rio T."/>
            <person name="Dalin E."/>
            <person name="Tice H."/>
            <person name="Bruce D."/>
            <person name="Goodwin L."/>
            <person name="Pitluck S."/>
            <person name="Peters L."/>
            <person name="Mikhailova N."/>
            <person name="Held B."/>
            <person name="Kyrpides N."/>
            <person name="Mavromatis K."/>
            <person name="Ivanova N."/>
            <person name="Markowitz V."/>
            <person name="Cheng J.-F."/>
            <person name="Hugenholtz P."/>
            <person name="Woyke T."/>
            <person name="Wu D."/>
            <person name="Gronow S."/>
            <person name="Wellnitz S."/>
            <person name="Brambilla E.-M."/>
            <person name="Klenk H.-P."/>
            <person name="Eisen J.A."/>
        </authorList>
    </citation>
    <scope>NUCLEOTIDE SEQUENCE [LARGE SCALE GENOMIC DNA]</scope>
    <source>
        <strain evidence="1 2">DSM 21528</strain>
    </source>
</reference>
<dbReference type="RefSeq" id="WP_002772347.1">
    <property type="nucleotide sequence ID" value="NZ_JH597773.1"/>
</dbReference>
<gene>
    <name evidence="1" type="ORF">Lepil_1998</name>
</gene>
<proteinExistence type="predicted"/>
<sequence length="202" mass="23570">MAVFSPIVFLDRCREFETDELIKGFVTHNTWKIGLAFVEGFEFSLIQDSGFELDQLWDKMYNTLRKLRFFYSPGEPTSFQGLSEYYKEMDEVSVKANDLFDRWTRLLSSPQSAPIHNPDSAAKSFGLFHGRSSKEYLEIYLYGFALHSDLDKRQRRADDLAYLGEHLTNHNFYVLICILRSAREIIRDAADFVQYECGRSPN</sequence>
<protein>
    <submittedName>
        <fullName evidence="1">Uncharacterized protein</fullName>
    </submittedName>
</protein>
<keyword evidence="2" id="KW-1185">Reference proteome</keyword>
<name>H2CER7_9LEPT</name>
<dbReference type="HOGENOM" id="CLU_1353256_0_0_12"/>
<dbReference type="AlphaFoldDB" id="H2CER7"/>
<dbReference type="EMBL" id="JH597773">
    <property type="protein sequence ID" value="EHQ06679.1"/>
    <property type="molecule type" value="Genomic_DNA"/>
</dbReference>